<proteinExistence type="predicted"/>
<comment type="caution">
    <text evidence="2">The sequence shown here is derived from an EMBL/GenBank/DDBJ whole genome shotgun (WGS) entry which is preliminary data.</text>
</comment>
<name>X0XJT3_9ZZZZ</name>
<sequence>KFRHGFKVSVRFMKKIFVLTHNYPKDEKDMSGIFIKNIQADLADDFEFTVCPIRFGTTMHKLYKNPLKWPRLASYYLDAMSTAKREFKKGEFDLIWAHWWLPPGIIAARLAKKSNCPLLVTCHGTDAFMLRDLPVLRPLANYVFNRAKTVNVVSKYMATITTDKGVVANMPYNQEIFNYRDEERNDHYIISPTALIKRKNQDILIKAI</sequence>
<protein>
    <recommendedName>
        <fullName evidence="1">Glycosyltransferase subfamily 4-like N-terminal domain-containing protein</fullName>
    </recommendedName>
</protein>
<feature type="non-terminal residue" evidence="2">
    <location>
        <position position="208"/>
    </location>
</feature>
<accession>X0XJT3</accession>
<feature type="domain" description="Glycosyltransferase subfamily 4-like N-terminal" evidence="1">
    <location>
        <begin position="57"/>
        <end position="166"/>
    </location>
</feature>
<dbReference type="Pfam" id="PF13439">
    <property type="entry name" value="Glyco_transf_4"/>
    <property type="match status" value="1"/>
</dbReference>
<dbReference type="AlphaFoldDB" id="X0XJT3"/>
<evidence type="ECO:0000259" key="1">
    <source>
        <dbReference type="Pfam" id="PF13439"/>
    </source>
</evidence>
<dbReference type="Gene3D" id="3.40.50.2000">
    <property type="entry name" value="Glycogen Phosphorylase B"/>
    <property type="match status" value="1"/>
</dbReference>
<organism evidence="2">
    <name type="scientific">marine sediment metagenome</name>
    <dbReference type="NCBI Taxonomy" id="412755"/>
    <lineage>
        <taxon>unclassified sequences</taxon>
        <taxon>metagenomes</taxon>
        <taxon>ecological metagenomes</taxon>
    </lineage>
</organism>
<gene>
    <name evidence="2" type="ORF">S01H1_81541</name>
</gene>
<dbReference type="InterPro" id="IPR028098">
    <property type="entry name" value="Glyco_trans_4-like_N"/>
</dbReference>
<reference evidence="2" key="1">
    <citation type="journal article" date="2014" name="Front. Microbiol.">
        <title>High frequency of phylogenetically diverse reductive dehalogenase-homologous genes in deep subseafloor sedimentary metagenomes.</title>
        <authorList>
            <person name="Kawai M."/>
            <person name="Futagami T."/>
            <person name="Toyoda A."/>
            <person name="Takaki Y."/>
            <person name="Nishi S."/>
            <person name="Hori S."/>
            <person name="Arai W."/>
            <person name="Tsubouchi T."/>
            <person name="Morono Y."/>
            <person name="Uchiyama I."/>
            <person name="Ito T."/>
            <person name="Fujiyama A."/>
            <person name="Inagaki F."/>
            <person name="Takami H."/>
        </authorList>
    </citation>
    <scope>NUCLEOTIDE SEQUENCE</scope>
    <source>
        <strain evidence="2">Expedition CK06-06</strain>
    </source>
</reference>
<dbReference type="SUPFAM" id="SSF53756">
    <property type="entry name" value="UDP-Glycosyltransferase/glycogen phosphorylase"/>
    <property type="match status" value="1"/>
</dbReference>
<dbReference type="EMBL" id="BARS01055185">
    <property type="protein sequence ID" value="GAG43435.1"/>
    <property type="molecule type" value="Genomic_DNA"/>
</dbReference>
<evidence type="ECO:0000313" key="2">
    <source>
        <dbReference type="EMBL" id="GAG43435.1"/>
    </source>
</evidence>
<feature type="non-terminal residue" evidence="2">
    <location>
        <position position="1"/>
    </location>
</feature>